<feature type="transmembrane region" description="Helical" evidence="1">
    <location>
        <begin position="131"/>
        <end position="153"/>
    </location>
</feature>
<sequence>MNRRVDNTNSFKNKLQGVNKIGLLSRLGMCGKKSSKFFYIMSSIHIVIVIIQASGKLPVEFRAVTGIFEIGLSITLSYHFGYMGMFQSLITNGLASIRLYAISNQIRAVLASEAGHLTGNLRIIANSAPGLLVNLSAARIAVMIVSIMVAYSYEQERKYINKLEWLACVDGVTGAYNHRYFQTKLEEEINNARYRSSSLAMVMIDVDNFKKYNDTHGHIAGDRLLLKTAEIFMEEAREQDIVCRYGGDEFAILMPDIDSKGILSMIERIRKKFIGFLDTEEICLHKCGISISAGYSIYPKLARDKDDLIMQADSALYQAKNMGRNNVRIYRDVFEDIKTFFNSDERQLLGGLRALLGTVSAKDKYTLGHSERVMDYAVRIGKAMGLGSERLRLLKIAALLHDIGKVEISETILNKTEPLTSSEIKILRRHPMYSVDILEPLSSIEMLIDSIKYHHERFDGKGYPTGRKGKEIPLEARILCVADAFDAMLSDRPYRKGMKMNDVLSELRSNSGTQFDPETVKAFLNTFDTDFDSVSCVELN</sequence>
<dbReference type="InterPro" id="IPR006674">
    <property type="entry name" value="HD_domain"/>
</dbReference>
<dbReference type="SMART" id="SM00471">
    <property type="entry name" value="HDc"/>
    <property type="match status" value="1"/>
</dbReference>
<keyword evidence="1" id="KW-0472">Membrane</keyword>
<organism evidence="5 6">
    <name type="scientific">Acetivibrio mesophilus</name>
    <dbReference type="NCBI Taxonomy" id="2487273"/>
    <lineage>
        <taxon>Bacteria</taxon>
        <taxon>Bacillati</taxon>
        <taxon>Bacillota</taxon>
        <taxon>Clostridia</taxon>
        <taxon>Eubacteriales</taxon>
        <taxon>Oscillospiraceae</taxon>
        <taxon>Acetivibrio</taxon>
    </lineage>
</organism>
<evidence type="ECO:0000259" key="2">
    <source>
        <dbReference type="PROSITE" id="PS50887"/>
    </source>
</evidence>
<dbReference type="InterPro" id="IPR037522">
    <property type="entry name" value="HD_GYP_dom"/>
</dbReference>
<dbReference type="PANTHER" id="PTHR43155:SF2">
    <property type="entry name" value="CYCLIC DI-GMP PHOSPHODIESTERASE PA4108"/>
    <property type="match status" value="1"/>
</dbReference>
<dbReference type="AlphaFoldDB" id="A0A4Q0I4G6"/>
<gene>
    <name evidence="5" type="ORF">EFD62_08570</name>
</gene>
<evidence type="ECO:0000313" key="6">
    <source>
        <dbReference type="Proteomes" id="UP000289166"/>
    </source>
</evidence>
<dbReference type="Pfam" id="PF00990">
    <property type="entry name" value="GGDEF"/>
    <property type="match status" value="1"/>
</dbReference>
<dbReference type="InterPro" id="IPR003607">
    <property type="entry name" value="HD/PDEase_dom"/>
</dbReference>
<dbReference type="PROSITE" id="PS50887">
    <property type="entry name" value="GGDEF"/>
    <property type="match status" value="1"/>
</dbReference>
<dbReference type="InterPro" id="IPR000160">
    <property type="entry name" value="GGDEF_dom"/>
</dbReference>
<dbReference type="Pfam" id="PF13487">
    <property type="entry name" value="HD_5"/>
    <property type="match status" value="1"/>
</dbReference>
<feature type="domain" description="GGDEF" evidence="2">
    <location>
        <begin position="197"/>
        <end position="332"/>
    </location>
</feature>
<feature type="transmembrane region" description="Helical" evidence="1">
    <location>
        <begin position="37"/>
        <end position="55"/>
    </location>
</feature>
<dbReference type="CDD" id="cd01949">
    <property type="entry name" value="GGDEF"/>
    <property type="match status" value="1"/>
</dbReference>
<dbReference type="NCBIfam" id="TIGR00254">
    <property type="entry name" value="GGDEF"/>
    <property type="match status" value="1"/>
</dbReference>
<dbReference type="RefSeq" id="WP_069194324.1">
    <property type="nucleotide sequence ID" value="NZ_RLII01000008.1"/>
</dbReference>
<dbReference type="PANTHER" id="PTHR43155">
    <property type="entry name" value="CYCLIC DI-GMP PHOSPHODIESTERASE PA4108-RELATED"/>
    <property type="match status" value="1"/>
</dbReference>
<evidence type="ECO:0000313" key="5">
    <source>
        <dbReference type="EMBL" id="RXE59190.1"/>
    </source>
</evidence>
<dbReference type="SMART" id="SM00267">
    <property type="entry name" value="GGDEF"/>
    <property type="match status" value="1"/>
</dbReference>
<keyword evidence="1" id="KW-0812">Transmembrane</keyword>
<feature type="transmembrane region" description="Helical" evidence="1">
    <location>
        <begin position="61"/>
        <end position="80"/>
    </location>
</feature>
<dbReference type="FunFam" id="3.30.70.270:FF:000001">
    <property type="entry name" value="Diguanylate cyclase domain protein"/>
    <property type="match status" value="1"/>
</dbReference>
<evidence type="ECO:0000259" key="4">
    <source>
        <dbReference type="PROSITE" id="PS51832"/>
    </source>
</evidence>
<dbReference type="Proteomes" id="UP000289166">
    <property type="component" value="Unassembled WGS sequence"/>
</dbReference>
<accession>A0A4Q0I4G6</accession>
<dbReference type="SUPFAM" id="SSF109604">
    <property type="entry name" value="HD-domain/PDEase-like"/>
    <property type="match status" value="1"/>
</dbReference>
<proteinExistence type="predicted"/>
<dbReference type="SUPFAM" id="SSF55073">
    <property type="entry name" value="Nucleotide cyclase"/>
    <property type="match status" value="1"/>
</dbReference>
<dbReference type="InterPro" id="IPR029787">
    <property type="entry name" value="Nucleotide_cyclase"/>
</dbReference>
<dbReference type="CDD" id="cd00077">
    <property type="entry name" value="HDc"/>
    <property type="match status" value="1"/>
</dbReference>
<dbReference type="Gene3D" id="3.30.70.270">
    <property type="match status" value="1"/>
</dbReference>
<evidence type="ECO:0000259" key="3">
    <source>
        <dbReference type="PROSITE" id="PS51831"/>
    </source>
</evidence>
<feature type="domain" description="HD-GYP" evidence="4">
    <location>
        <begin position="344"/>
        <end position="539"/>
    </location>
</feature>
<feature type="domain" description="HD" evidence="3">
    <location>
        <begin position="366"/>
        <end position="488"/>
    </location>
</feature>
<keyword evidence="6" id="KW-1185">Reference proteome</keyword>
<reference evidence="6" key="1">
    <citation type="submission" date="2018-11" db="EMBL/GenBank/DDBJ databases">
        <title>Genome sequencing of a novel mesophilic and cellulolytic organism within the genus Hungateiclostridium.</title>
        <authorList>
            <person name="Rettenmaier R."/>
            <person name="Liebl W."/>
            <person name="Zverlov V."/>
        </authorList>
    </citation>
    <scope>NUCLEOTIDE SEQUENCE [LARGE SCALE GENOMIC DNA]</scope>
    <source>
        <strain evidence="6">N2K1</strain>
    </source>
</reference>
<dbReference type="Gene3D" id="1.10.3210.10">
    <property type="entry name" value="Hypothetical protein af1432"/>
    <property type="match status" value="1"/>
</dbReference>
<dbReference type="OrthoDB" id="9804747at2"/>
<keyword evidence="1" id="KW-1133">Transmembrane helix</keyword>
<dbReference type="PROSITE" id="PS51831">
    <property type="entry name" value="HD"/>
    <property type="match status" value="1"/>
</dbReference>
<evidence type="ECO:0000256" key="1">
    <source>
        <dbReference type="SAM" id="Phobius"/>
    </source>
</evidence>
<protein>
    <submittedName>
        <fullName evidence="5">Diguanylate cyclase</fullName>
    </submittedName>
</protein>
<dbReference type="PROSITE" id="PS51832">
    <property type="entry name" value="HD_GYP"/>
    <property type="match status" value="1"/>
</dbReference>
<dbReference type="EMBL" id="RLII01000008">
    <property type="protein sequence ID" value="RXE59190.1"/>
    <property type="molecule type" value="Genomic_DNA"/>
</dbReference>
<dbReference type="InterPro" id="IPR043128">
    <property type="entry name" value="Rev_trsase/Diguanyl_cyclase"/>
</dbReference>
<name>A0A4Q0I4G6_9FIRM</name>
<comment type="caution">
    <text evidence="5">The sequence shown here is derived from an EMBL/GenBank/DDBJ whole genome shotgun (WGS) entry which is preliminary data.</text>
</comment>